<dbReference type="Pfam" id="PF03603">
    <property type="entry name" value="DNA_III_psi"/>
    <property type="match status" value="1"/>
</dbReference>
<dbReference type="GO" id="GO:0008408">
    <property type="term" value="F:3'-5' exonuclease activity"/>
    <property type="evidence" value="ECO:0007669"/>
    <property type="project" value="InterPro"/>
</dbReference>
<dbReference type="Proteomes" id="UP000010305">
    <property type="component" value="Unassembled WGS sequence"/>
</dbReference>
<dbReference type="GO" id="GO:0003887">
    <property type="term" value="F:DNA-directed DNA polymerase activity"/>
    <property type="evidence" value="ECO:0007669"/>
    <property type="project" value="InterPro"/>
</dbReference>
<dbReference type="EMBL" id="JH611156">
    <property type="protein sequence ID" value="EJP71614.1"/>
    <property type="molecule type" value="Genomic_DNA"/>
</dbReference>
<evidence type="ECO:0000313" key="2">
    <source>
        <dbReference type="Proteomes" id="UP000010305"/>
    </source>
</evidence>
<accession>J4KRV5</accession>
<dbReference type="GO" id="GO:0006260">
    <property type="term" value="P:DNA replication"/>
    <property type="evidence" value="ECO:0007669"/>
    <property type="project" value="InterPro"/>
</dbReference>
<dbReference type="HOGENOM" id="CLU_1785558_0_0_6"/>
<protein>
    <submittedName>
        <fullName evidence="1">Uncharacterized protein</fullName>
    </submittedName>
</protein>
<gene>
    <name evidence="1" type="ORF">NT01SARS_0085</name>
</gene>
<reference evidence="1 2" key="1">
    <citation type="journal article" date="2012" name="ISME J.">
        <title>Genomic insights to SAR86, an abundant and uncultivated marine bacterial lineage.</title>
        <authorList>
            <person name="Dupont C.L."/>
            <person name="Rusch D.B."/>
            <person name="Yooseph S."/>
            <person name="Lombardo M.J."/>
            <person name="Richter R.A."/>
            <person name="Valas R."/>
            <person name="Novotny M."/>
            <person name="Yee-Greenbaum J."/>
            <person name="Selengut J.D."/>
            <person name="Haft D.H."/>
            <person name="Halpern A.L."/>
            <person name="Lasken R.S."/>
            <person name="Nealson K."/>
            <person name="Friedman R."/>
            <person name="Venter J.C."/>
        </authorList>
    </citation>
    <scope>NUCLEOTIDE SEQUENCE [LARGE SCALE GENOMIC DNA]</scope>
</reference>
<proteinExistence type="predicted"/>
<sequence length="146" mass="17001">MLTPEIKTNLILKEIGIQRYSLRSQGKIISQKTYHYFLKGKILAIFDKPFENFVREQQDLIKAVLTSTKLDQGEEIFENAFFDSQESLQQKISSFNDIKLAIVFGKISYNLSFDCEVIYSPSVNQLMLQKNLKANLWKDIKKKLDL</sequence>
<dbReference type="STRING" id="1123866.NT01SARS_0085"/>
<organism evidence="1 2">
    <name type="scientific">SAR86 cluster bacterium SAR86A</name>
    <dbReference type="NCBI Taxonomy" id="1123866"/>
    <lineage>
        <taxon>Bacteria</taxon>
        <taxon>Pseudomonadati</taxon>
        <taxon>Pseudomonadota</taxon>
        <taxon>Gammaproteobacteria</taxon>
        <taxon>SAR86 cluster</taxon>
    </lineage>
</organism>
<dbReference type="InterPro" id="IPR004615">
    <property type="entry name" value="DNA_pol_III_psi"/>
</dbReference>
<dbReference type="AlphaFoldDB" id="J4KRV5"/>
<evidence type="ECO:0000313" key="1">
    <source>
        <dbReference type="EMBL" id="EJP71614.1"/>
    </source>
</evidence>
<name>J4KRV5_9GAMM</name>